<evidence type="ECO:0000256" key="3">
    <source>
        <dbReference type="ARBA" id="ARBA00009466"/>
    </source>
</evidence>
<evidence type="ECO:0000256" key="2">
    <source>
        <dbReference type="ARBA" id="ARBA00004496"/>
    </source>
</evidence>
<comment type="caution">
    <text evidence="8">The sequence shown here is derived from an EMBL/GenBank/DDBJ whole genome shotgun (WGS) entry which is preliminary data.</text>
</comment>
<evidence type="ECO:0000256" key="5">
    <source>
        <dbReference type="ARBA" id="ARBA00022490"/>
    </source>
</evidence>
<evidence type="ECO:0000256" key="6">
    <source>
        <dbReference type="ARBA" id="ARBA00022927"/>
    </source>
</evidence>
<dbReference type="Proteomes" id="UP000789706">
    <property type="component" value="Unassembled WGS sequence"/>
</dbReference>
<keyword evidence="9" id="KW-1185">Reference proteome</keyword>
<sequence>MKCLESDSDTYGDQLISIAILARTVGQRVLDKLQILLHERSTQLKALFDIIGDNQVPSPNFTTITYIQESIHWLILISASLLADAGEEILNIVSKDSSTVEINNYLSPRVTETLFWFFERWGKTYLLIDESDYSSISINIVRAFGKRESQGEGENILEYLIGKIKTNFILWNSDSDPLLQMVKLLNSYGKKSSLRNGLLHSSASDEDLKHQYFQMITNAIERRFLAVLQRPDFDNVYQQPDVMIEVQNALEMFDGLALASNYSNTQLIYSFCSKYFDFMVKLLHYYQSCPEVGILVLQFFNSFVMFQDFGELSKDQLKLIYQTIVELFEAYSSVNLGKKRLDAAEEEDEPYADISIILDMLSELMAAEFQGLSFDDLSKEIATTEGFDISNVIFYVARLSYHAITPLALYAHNEERKKGEAVVQHLCIPLDKFLQIVLECFLFKDFEAELLEPASETLIALICARKESYNTLVQNIISRQTSPEIQTRLHEAFSTLSSAIPQTLPEVLIRRRDVSGFREVLFRFLMNVRGFLRMK</sequence>
<comment type="similarity">
    <text evidence="3">Belongs to the exportin family.</text>
</comment>
<evidence type="ECO:0000256" key="7">
    <source>
        <dbReference type="ARBA" id="ARBA00023242"/>
    </source>
</evidence>
<dbReference type="GO" id="GO:0005049">
    <property type="term" value="F:nuclear export signal receptor activity"/>
    <property type="evidence" value="ECO:0007669"/>
    <property type="project" value="InterPro"/>
</dbReference>
<dbReference type="GO" id="GO:0006611">
    <property type="term" value="P:protein export from nucleus"/>
    <property type="evidence" value="ECO:0007669"/>
    <property type="project" value="TreeGrafter"/>
</dbReference>
<dbReference type="PANTHER" id="PTHR12596">
    <property type="entry name" value="EXPORTIN 4,7-RELATED"/>
    <property type="match status" value="1"/>
</dbReference>
<evidence type="ECO:0000256" key="4">
    <source>
        <dbReference type="ARBA" id="ARBA00022448"/>
    </source>
</evidence>
<evidence type="ECO:0000313" key="8">
    <source>
        <dbReference type="EMBL" id="CAG8492367.1"/>
    </source>
</evidence>
<accession>A0A9N8WRI5</accession>
<dbReference type="AlphaFoldDB" id="A0A9N8WRI5"/>
<dbReference type="GO" id="GO:0005737">
    <property type="term" value="C:cytoplasm"/>
    <property type="evidence" value="ECO:0007669"/>
    <property type="project" value="UniProtKB-SubCell"/>
</dbReference>
<reference evidence="8" key="1">
    <citation type="submission" date="2021-06" db="EMBL/GenBank/DDBJ databases">
        <authorList>
            <person name="Kallberg Y."/>
            <person name="Tangrot J."/>
            <person name="Rosling A."/>
        </authorList>
    </citation>
    <scope>NUCLEOTIDE SEQUENCE</scope>
    <source>
        <strain evidence="8">AZ414A</strain>
    </source>
</reference>
<comment type="subcellular location">
    <subcellularLocation>
        <location evidence="2">Cytoplasm</location>
    </subcellularLocation>
    <subcellularLocation>
        <location evidence="1">Nucleus</location>
    </subcellularLocation>
</comment>
<protein>
    <submittedName>
        <fullName evidence="8">1617_t:CDS:1</fullName>
    </submittedName>
</protein>
<evidence type="ECO:0000313" key="9">
    <source>
        <dbReference type="Proteomes" id="UP000789706"/>
    </source>
</evidence>
<organism evidence="8 9">
    <name type="scientific">Diversispora eburnea</name>
    <dbReference type="NCBI Taxonomy" id="1213867"/>
    <lineage>
        <taxon>Eukaryota</taxon>
        <taxon>Fungi</taxon>
        <taxon>Fungi incertae sedis</taxon>
        <taxon>Mucoromycota</taxon>
        <taxon>Glomeromycotina</taxon>
        <taxon>Glomeromycetes</taxon>
        <taxon>Diversisporales</taxon>
        <taxon>Diversisporaceae</taxon>
        <taxon>Diversispora</taxon>
    </lineage>
</organism>
<keyword evidence="6" id="KW-0653">Protein transport</keyword>
<dbReference type="OrthoDB" id="5548448at2759"/>
<keyword evidence="4" id="KW-0813">Transport</keyword>
<proteinExistence type="inferred from homology"/>
<keyword evidence="7" id="KW-0539">Nucleus</keyword>
<evidence type="ECO:0000256" key="1">
    <source>
        <dbReference type="ARBA" id="ARBA00004123"/>
    </source>
</evidence>
<dbReference type="GO" id="GO:0005643">
    <property type="term" value="C:nuclear pore"/>
    <property type="evidence" value="ECO:0007669"/>
    <property type="project" value="TreeGrafter"/>
</dbReference>
<keyword evidence="5" id="KW-0963">Cytoplasm</keyword>
<dbReference type="EMBL" id="CAJVPK010000311">
    <property type="protein sequence ID" value="CAG8492367.1"/>
    <property type="molecule type" value="Genomic_DNA"/>
</dbReference>
<dbReference type="InterPro" id="IPR044189">
    <property type="entry name" value="XPO4/7-like"/>
</dbReference>
<dbReference type="PANTHER" id="PTHR12596:SF1">
    <property type="entry name" value="EXPORTIN-4"/>
    <property type="match status" value="1"/>
</dbReference>
<name>A0A9N8WRI5_9GLOM</name>
<gene>
    <name evidence="8" type="ORF">DEBURN_LOCUS4245</name>
</gene>